<sequence>MKMQFVDYSMDIIDILDEKQLTKKVKMASVCGKGAASKQNVNGERIVRVGYYELEKTIGKGNFAVVKLATHVVTKTKLSSVNCQSAPKKSWGYCTPGAGKNAINKSYLGKMDEKHGAFSARLPPLLATHHFYCCLIFMHCAEVVELNPPIPSIFLRFAQCRLPPQLPFWLLPALTPESFFLFWDVRNLLPHPCPNKFNSVQMGCQAGLPWDASYWHVTLVLAASDLALPTRTPYRIVSGVSKVRRISIKSESNPRLIYLRVSHWSKVLGRFGLANIRSGFKSVNLYRAFLIITTYRCNDVPLRVPILTARYRRRPDVFGSDTDRWWDHVMSFDWKGTLSKLNLVALTHIFTKGASTLRSRYAVTSSKGQFALWALLLACERDDVTELNKKVMLQEDKLDDLEQYSRRNCLLVHGMPGKPGEEVRTEVLRMFETRLNVKIEARDVDRCHRRERPGRLWWRKTLKSNSILITESLTSMRQQILKAARDRYGIRQCWTQDGRIVILGDQGRRVYINTTSLDGQLKHFVQTLAPLTPTSLHFQELCSMKTCDTEPPPSLPVVCQPTTRELLKGFLSSHPRALQLSHIDSYKCMLKKSRSDMILCLELGRLKNPNEKMLIIDSQVRMGRAPYVKLHFHAALGRCLKPEFPYLTNLYGLRTGVPRITIASVSQKLASVYNDTVQSEVKSNIDFGSKFFK</sequence>
<reference evidence="1" key="1">
    <citation type="submission" date="2020-11" db="EMBL/GenBank/DDBJ databases">
        <authorList>
            <person name="Tran Van P."/>
        </authorList>
    </citation>
    <scope>NUCLEOTIDE SEQUENCE</scope>
</reference>
<evidence type="ECO:0000313" key="1">
    <source>
        <dbReference type="EMBL" id="CAD7570311.1"/>
    </source>
</evidence>
<accession>A0A7R9J0E5</accession>
<protein>
    <submittedName>
        <fullName evidence="1">(California timema) hypothetical protein</fullName>
    </submittedName>
</protein>
<dbReference type="AlphaFoldDB" id="A0A7R9J0E5"/>
<dbReference type="EMBL" id="OE179998">
    <property type="protein sequence ID" value="CAD7570311.1"/>
    <property type="molecule type" value="Genomic_DNA"/>
</dbReference>
<gene>
    <name evidence="1" type="ORF">TCMB3V08_LOCUS3016</name>
</gene>
<dbReference type="Gene3D" id="3.30.200.20">
    <property type="entry name" value="Phosphorylase Kinase, domain 1"/>
    <property type="match status" value="1"/>
</dbReference>
<name>A0A7R9J0E5_TIMCA</name>
<organism evidence="1">
    <name type="scientific">Timema californicum</name>
    <name type="common">California timema</name>
    <name type="synonym">Walking stick</name>
    <dbReference type="NCBI Taxonomy" id="61474"/>
    <lineage>
        <taxon>Eukaryota</taxon>
        <taxon>Metazoa</taxon>
        <taxon>Ecdysozoa</taxon>
        <taxon>Arthropoda</taxon>
        <taxon>Hexapoda</taxon>
        <taxon>Insecta</taxon>
        <taxon>Pterygota</taxon>
        <taxon>Neoptera</taxon>
        <taxon>Polyneoptera</taxon>
        <taxon>Phasmatodea</taxon>
        <taxon>Timematodea</taxon>
        <taxon>Timematoidea</taxon>
        <taxon>Timematidae</taxon>
        <taxon>Timema</taxon>
    </lineage>
</organism>
<proteinExistence type="predicted"/>